<comment type="caution">
    <text evidence="2">The sequence shown here is derived from an EMBL/GenBank/DDBJ whole genome shotgun (WGS) entry which is preliminary data.</text>
</comment>
<dbReference type="OrthoDB" id="3540634at2"/>
<organism evidence="2 3">
    <name type="scientific">Naumannella halotolerans</name>
    <dbReference type="NCBI Taxonomy" id="993414"/>
    <lineage>
        <taxon>Bacteria</taxon>
        <taxon>Bacillati</taxon>
        <taxon>Actinomycetota</taxon>
        <taxon>Actinomycetes</taxon>
        <taxon>Propionibacteriales</taxon>
        <taxon>Propionibacteriaceae</taxon>
        <taxon>Naumannella</taxon>
    </lineage>
</organism>
<keyword evidence="1" id="KW-0472">Membrane</keyword>
<feature type="transmembrane region" description="Helical" evidence="1">
    <location>
        <begin position="77"/>
        <end position="97"/>
    </location>
</feature>
<evidence type="ECO:0000313" key="2">
    <source>
        <dbReference type="EMBL" id="TDT32729.1"/>
    </source>
</evidence>
<keyword evidence="1" id="KW-1133">Transmembrane helix</keyword>
<evidence type="ECO:0000313" key="3">
    <source>
        <dbReference type="Proteomes" id="UP000295371"/>
    </source>
</evidence>
<accession>A0A4R7J8N4</accession>
<protein>
    <submittedName>
        <fullName evidence="2">Uncharacterized protein</fullName>
    </submittedName>
</protein>
<feature type="transmembrane region" description="Helical" evidence="1">
    <location>
        <begin position="109"/>
        <end position="134"/>
    </location>
</feature>
<keyword evidence="3" id="KW-1185">Reference proteome</keyword>
<dbReference type="AlphaFoldDB" id="A0A4R7J8N4"/>
<evidence type="ECO:0000256" key="1">
    <source>
        <dbReference type="SAM" id="Phobius"/>
    </source>
</evidence>
<feature type="transmembrane region" description="Helical" evidence="1">
    <location>
        <begin position="46"/>
        <end position="65"/>
    </location>
</feature>
<reference evidence="2 3" key="1">
    <citation type="submission" date="2019-03" db="EMBL/GenBank/DDBJ databases">
        <title>Genomic Encyclopedia of Archaeal and Bacterial Type Strains, Phase II (KMG-II): from individual species to whole genera.</title>
        <authorList>
            <person name="Goeker M."/>
        </authorList>
    </citation>
    <scope>NUCLEOTIDE SEQUENCE [LARGE SCALE GENOMIC DNA]</scope>
    <source>
        <strain evidence="2 3">DSM 24323</strain>
    </source>
</reference>
<proteinExistence type="predicted"/>
<sequence>MSSALAITAGAVLLTVIGIAYGGTFLLQVGAGKVGTNDLQKKFFRAGHAHAGVLVILGLVVELYLDLARVAPLWRGLGAGVLYSAILIPAGFFLSVLGRDPARPGRLMILLWLGVASLVIGLVSAAIGLITVGVSA</sequence>
<dbReference type="Proteomes" id="UP000295371">
    <property type="component" value="Unassembled WGS sequence"/>
</dbReference>
<keyword evidence="1" id="KW-0812">Transmembrane</keyword>
<name>A0A4R7J8N4_9ACTN</name>
<dbReference type="EMBL" id="SOAW01000001">
    <property type="protein sequence ID" value="TDT32729.1"/>
    <property type="molecule type" value="Genomic_DNA"/>
</dbReference>
<dbReference type="RefSeq" id="WP_133753332.1">
    <property type="nucleotide sequence ID" value="NZ_SOAW01000001.1"/>
</dbReference>
<gene>
    <name evidence="2" type="ORF">CLV29_0316</name>
</gene>